<name>A0ABD5NFC9_9EURY</name>
<keyword evidence="3" id="KW-1185">Reference proteome</keyword>
<accession>A0ABD5NFC9</accession>
<dbReference type="Proteomes" id="UP001595660">
    <property type="component" value="Unassembled WGS sequence"/>
</dbReference>
<evidence type="ECO:0000313" key="2">
    <source>
        <dbReference type="EMBL" id="MFC3477796.1"/>
    </source>
</evidence>
<organism evidence="2 3">
    <name type="scientific">Halobacterium litoreum</name>
    <dbReference type="NCBI Taxonomy" id="2039234"/>
    <lineage>
        <taxon>Archaea</taxon>
        <taxon>Methanobacteriati</taxon>
        <taxon>Methanobacteriota</taxon>
        <taxon>Stenosarchaea group</taxon>
        <taxon>Halobacteria</taxon>
        <taxon>Halobacteriales</taxon>
        <taxon>Halobacteriaceae</taxon>
        <taxon>Halobacterium</taxon>
    </lineage>
</organism>
<dbReference type="RefSeq" id="WP_232571083.1">
    <property type="nucleotide sequence ID" value="NZ_CP089466.1"/>
</dbReference>
<protein>
    <recommendedName>
        <fullName evidence="4">Tat (Twin-arginine translocation) pathway signal sequence</fullName>
    </recommendedName>
</protein>
<reference evidence="2 3" key="1">
    <citation type="journal article" date="2019" name="Int. J. Syst. Evol. Microbiol.">
        <title>The Global Catalogue of Microorganisms (GCM) 10K type strain sequencing project: providing services to taxonomists for standard genome sequencing and annotation.</title>
        <authorList>
            <consortium name="The Broad Institute Genomics Platform"/>
            <consortium name="The Broad Institute Genome Sequencing Center for Infectious Disease"/>
            <person name="Wu L."/>
            <person name="Ma J."/>
        </authorList>
    </citation>
    <scope>NUCLEOTIDE SEQUENCE [LARGE SCALE GENOMIC DNA]</scope>
    <source>
        <strain evidence="2 3">CGMCC 1.12562</strain>
    </source>
</reference>
<sequence>MASRRRFLRAGGVALAAAIAGCSGGGEGPETVETSTDEPTTDETTSTRPTRRLDATPVDGADVPDGATVAVAEPDLHQLVADAASAEGRADLARTGDGPGSDATLALGTFDYVRFRGETYDPSTSFAGFAQEAGYQYDLVEANESEVEGEPLRYADLTESERDIADAMLNDSYSVGHHEEKPAAAETFEPQDHLRVENATYRVRVTVGDHAAHHMLTLDAVSVGEGARVVTVLDRAPESEWTDELRAAVETGNTGLDGVEDADALADYLDGADYVVTATGVAEMQVVRVVE</sequence>
<dbReference type="PROSITE" id="PS51318">
    <property type="entry name" value="TAT"/>
    <property type="match status" value="1"/>
</dbReference>
<feature type="region of interest" description="Disordered" evidence="1">
    <location>
        <begin position="21"/>
        <end position="62"/>
    </location>
</feature>
<comment type="caution">
    <text evidence="2">The sequence shown here is derived from an EMBL/GenBank/DDBJ whole genome shotgun (WGS) entry which is preliminary data.</text>
</comment>
<dbReference type="PROSITE" id="PS51257">
    <property type="entry name" value="PROKAR_LIPOPROTEIN"/>
    <property type="match status" value="1"/>
</dbReference>
<gene>
    <name evidence="2" type="ORF">ACFOKC_08660</name>
</gene>
<dbReference type="EMBL" id="JBHRWN010000002">
    <property type="protein sequence ID" value="MFC3477796.1"/>
    <property type="molecule type" value="Genomic_DNA"/>
</dbReference>
<dbReference type="AlphaFoldDB" id="A0ABD5NFC9"/>
<evidence type="ECO:0000256" key="1">
    <source>
        <dbReference type="SAM" id="MobiDB-lite"/>
    </source>
</evidence>
<evidence type="ECO:0008006" key="4">
    <source>
        <dbReference type="Google" id="ProtNLM"/>
    </source>
</evidence>
<proteinExistence type="predicted"/>
<dbReference type="InterPro" id="IPR006311">
    <property type="entry name" value="TAT_signal"/>
</dbReference>
<evidence type="ECO:0000313" key="3">
    <source>
        <dbReference type="Proteomes" id="UP001595660"/>
    </source>
</evidence>
<dbReference type="GeneID" id="69119211"/>